<sequence>MIRLSLIYLLCTTVYALRPTSIPPLLDVPVYSLSTLCGDHDREGSPSSARTNMNILTYACPVSIQPDRIWCISLYRGTLSHKNFTLERRGILQLLRAATTHREEEGVTKGVGELIRVLGGSSGRDVDKGRICAELGHSWERLPVGRGGGEDPNDDDDDDDKHNWPEVLPSCLYYLKLELVGDMINCGSHEVALCKVVAMISSEEVIPGSAELDILSTRELRERSIISELGRII</sequence>
<evidence type="ECO:0008006" key="5">
    <source>
        <dbReference type="Google" id="ProtNLM"/>
    </source>
</evidence>
<dbReference type="Gene3D" id="2.30.110.10">
    <property type="entry name" value="Electron Transport, Fmn-binding Protein, Chain A"/>
    <property type="match status" value="1"/>
</dbReference>
<protein>
    <recommendedName>
        <fullName evidence="5">Flavin reductase like domain-containing protein</fullName>
    </recommendedName>
</protein>
<organism evidence="3 4">
    <name type="scientific">Cyclostephanos tholiformis</name>
    <dbReference type="NCBI Taxonomy" id="382380"/>
    <lineage>
        <taxon>Eukaryota</taxon>
        <taxon>Sar</taxon>
        <taxon>Stramenopiles</taxon>
        <taxon>Ochrophyta</taxon>
        <taxon>Bacillariophyta</taxon>
        <taxon>Coscinodiscophyceae</taxon>
        <taxon>Thalassiosirophycidae</taxon>
        <taxon>Stephanodiscales</taxon>
        <taxon>Stephanodiscaceae</taxon>
        <taxon>Cyclostephanos</taxon>
    </lineage>
</organism>
<dbReference type="InterPro" id="IPR012349">
    <property type="entry name" value="Split_barrel_FMN-bd"/>
</dbReference>
<dbReference type="AlphaFoldDB" id="A0ABD3RGZ5"/>
<comment type="caution">
    <text evidence="3">The sequence shown here is derived from an EMBL/GenBank/DDBJ whole genome shotgun (WGS) entry which is preliminary data.</text>
</comment>
<name>A0ABD3RGZ5_9STRA</name>
<feature type="chain" id="PRO_5044875616" description="Flavin reductase like domain-containing protein" evidence="2">
    <location>
        <begin position="17"/>
        <end position="233"/>
    </location>
</feature>
<evidence type="ECO:0000313" key="3">
    <source>
        <dbReference type="EMBL" id="KAL3812200.1"/>
    </source>
</evidence>
<proteinExistence type="predicted"/>
<gene>
    <name evidence="3" type="ORF">ACHAXA_009674</name>
</gene>
<evidence type="ECO:0000256" key="1">
    <source>
        <dbReference type="SAM" id="MobiDB-lite"/>
    </source>
</evidence>
<evidence type="ECO:0000256" key="2">
    <source>
        <dbReference type="SAM" id="SignalP"/>
    </source>
</evidence>
<accession>A0ABD3RGZ5</accession>
<dbReference type="EMBL" id="JALLPB020000211">
    <property type="protein sequence ID" value="KAL3812200.1"/>
    <property type="molecule type" value="Genomic_DNA"/>
</dbReference>
<feature type="region of interest" description="Disordered" evidence="1">
    <location>
        <begin position="142"/>
        <end position="161"/>
    </location>
</feature>
<reference evidence="3 4" key="1">
    <citation type="submission" date="2024-10" db="EMBL/GenBank/DDBJ databases">
        <title>Updated reference genomes for cyclostephanoid diatoms.</title>
        <authorList>
            <person name="Roberts W.R."/>
            <person name="Alverson A.J."/>
        </authorList>
    </citation>
    <scope>NUCLEOTIDE SEQUENCE [LARGE SCALE GENOMIC DNA]</scope>
    <source>
        <strain evidence="3 4">AJA228-03</strain>
    </source>
</reference>
<keyword evidence="4" id="KW-1185">Reference proteome</keyword>
<dbReference type="Proteomes" id="UP001530377">
    <property type="component" value="Unassembled WGS sequence"/>
</dbReference>
<feature type="signal peptide" evidence="2">
    <location>
        <begin position="1"/>
        <end position="16"/>
    </location>
</feature>
<evidence type="ECO:0000313" key="4">
    <source>
        <dbReference type="Proteomes" id="UP001530377"/>
    </source>
</evidence>
<keyword evidence="2" id="KW-0732">Signal</keyword>